<keyword evidence="4" id="KW-1185">Reference proteome</keyword>
<evidence type="ECO:0000259" key="2">
    <source>
        <dbReference type="Pfam" id="PF01682"/>
    </source>
</evidence>
<dbReference type="Pfam" id="PF01682">
    <property type="entry name" value="DB"/>
    <property type="match status" value="1"/>
</dbReference>
<evidence type="ECO:0000313" key="4">
    <source>
        <dbReference type="Proteomes" id="UP000277928"/>
    </source>
</evidence>
<evidence type="ECO:0000256" key="1">
    <source>
        <dbReference type="SAM" id="Phobius"/>
    </source>
</evidence>
<dbReference type="Proteomes" id="UP000277928">
    <property type="component" value="Unassembled WGS sequence"/>
</dbReference>
<sequence>MSGSHALRGKWLIKFSERVAIDLRHQNAELMHTIQPSRCRLYKYLSSIIHCAAQTHDNTACCRDMGKTPSTMGHKVTTQRLGGLLGKMGPNNALSSSWSARSKNLEDTDGYITVVLVLLFILFSHVFYRHVC</sequence>
<reference evidence="3 4" key="1">
    <citation type="submission" date="2018-08" db="EMBL/GenBank/DDBJ databases">
        <authorList>
            <person name="Laetsch R D."/>
            <person name="Stevens L."/>
            <person name="Kumar S."/>
            <person name="Blaxter L. M."/>
        </authorList>
    </citation>
    <scope>NUCLEOTIDE SEQUENCE [LARGE SCALE GENOMIC DNA]</scope>
</reference>
<evidence type="ECO:0000313" key="3">
    <source>
        <dbReference type="EMBL" id="VDK86105.1"/>
    </source>
</evidence>
<feature type="transmembrane region" description="Helical" evidence="1">
    <location>
        <begin position="110"/>
        <end position="128"/>
    </location>
</feature>
<dbReference type="OrthoDB" id="5779268at2759"/>
<gene>
    <name evidence="3" type="ORF">NLS_LOCUS7451</name>
</gene>
<accession>A0A3P6TXB1</accession>
<dbReference type="STRING" id="42156.A0A3P6TXB1"/>
<proteinExistence type="predicted"/>
<name>A0A3P6TXB1_LITSI</name>
<organism evidence="3 4">
    <name type="scientific">Litomosoides sigmodontis</name>
    <name type="common">Filarial nematode worm</name>
    <dbReference type="NCBI Taxonomy" id="42156"/>
    <lineage>
        <taxon>Eukaryota</taxon>
        <taxon>Metazoa</taxon>
        <taxon>Ecdysozoa</taxon>
        <taxon>Nematoda</taxon>
        <taxon>Chromadorea</taxon>
        <taxon>Rhabditida</taxon>
        <taxon>Spirurina</taxon>
        <taxon>Spiruromorpha</taxon>
        <taxon>Filarioidea</taxon>
        <taxon>Onchocercidae</taxon>
        <taxon>Litomosoides</taxon>
    </lineage>
</organism>
<keyword evidence="1" id="KW-1133">Transmembrane helix</keyword>
<protein>
    <recommendedName>
        <fullName evidence="2">Domain of unknown function DB domain-containing protein</fullName>
    </recommendedName>
</protein>
<keyword evidence="1" id="KW-0812">Transmembrane</keyword>
<dbReference type="EMBL" id="UYRX01000771">
    <property type="protein sequence ID" value="VDK86105.1"/>
    <property type="molecule type" value="Genomic_DNA"/>
</dbReference>
<dbReference type="AlphaFoldDB" id="A0A3P6TXB1"/>
<keyword evidence="1" id="KW-0472">Membrane</keyword>
<dbReference type="InterPro" id="IPR002602">
    <property type="entry name" value="DB"/>
</dbReference>
<feature type="domain" description="Domain of unknown function DB" evidence="2">
    <location>
        <begin position="24"/>
        <end position="67"/>
    </location>
</feature>